<dbReference type="Proteomes" id="UP000294558">
    <property type="component" value="Unassembled WGS sequence"/>
</dbReference>
<dbReference type="EMBL" id="SOAU01000001">
    <property type="protein sequence ID" value="TDT14476.1"/>
    <property type="molecule type" value="Genomic_DNA"/>
</dbReference>
<keyword evidence="1" id="KW-0812">Transmembrane</keyword>
<protein>
    <recommendedName>
        <fullName evidence="4">Heliorhodopsin</fullName>
    </recommendedName>
</protein>
<evidence type="ECO:0000256" key="1">
    <source>
        <dbReference type="SAM" id="Phobius"/>
    </source>
</evidence>
<dbReference type="SUPFAM" id="SSF81321">
    <property type="entry name" value="Family A G protein-coupled receptor-like"/>
    <property type="match status" value="1"/>
</dbReference>
<evidence type="ECO:0008006" key="4">
    <source>
        <dbReference type="Google" id="ProtNLM"/>
    </source>
</evidence>
<dbReference type="AlphaFoldDB" id="A0A4R7HWF0"/>
<dbReference type="NCBIfam" id="NF038020">
    <property type="entry name" value="HeR"/>
    <property type="match status" value="1"/>
</dbReference>
<accession>A0A4R7HWF0</accession>
<organism evidence="2 3">
    <name type="scientific">Ilumatobacter fluminis</name>
    <dbReference type="NCBI Taxonomy" id="467091"/>
    <lineage>
        <taxon>Bacteria</taxon>
        <taxon>Bacillati</taxon>
        <taxon>Actinomycetota</taxon>
        <taxon>Acidimicrobiia</taxon>
        <taxon>Acidimicrobiales</taxon>
        <taxon>Ilumatobacteraceae</taxon>
        <taxon>Ilumatobacter</taxon>
    </lineage>
</organism>
<dbReference type="Gene3D" id="1.20.1070.10">
    <property type="entry name" value="Rhodopsin 7-helix transmembrane proteins"/>
    <property type="match status" value="1"/>
</dbReference>
<proteinExistence type="predicted"/>
<keyword evidence="1" id="KW-0472">Membrane</keyword>
<feature type="transmembrane region" description="Helical" evidence="1">
    <location>
        <begin position="179"/>
        <end position="203"/>
    </location>
</feature>
<keyword evidence="1" id="KW-1133">Transmembrane helix</keyword>
<name>A0A4R7HWF0_9ACTN</name>
<feature type="transmembrane region" description="Helical" evidence="1">
    <location>
        <begin position="148"/>
        <end position="167"/>
    </location>
</feature>
<feature type="transmembrane region" description="Helical" evidence="1">
    <location>
        <begin position="215"/>
        <end position="234"/>
    </location>
</feature>
<feature type="transmembrane region" description="Helical" evidence="1">
    <location>
        <begin position="85"/>
        <end position="105"/>
    </location>
</feature>
<keyword evidence="3" id="KW-1185">Reference proteome</keyword>
<gene>
    <name evidence="2" type="ORF">BDK89_0031</name>
</gene>
<evidence type="ECO:0000313" key="2">
    <source>
        <dbReference type="EMBL" id="TDT14476.1"/>
    </source>
</evidence>
<dbReference type="InterPro" id="IPR041113">
    <property type="entry name" value="Heliorhodopsin"/>
</dbReference>
<comment type="caution">
    <text evidence="2">The sequence shown here is derived from an EMBL/GenBank/DDBJ whole genome shotgun (WGS) entry which is preliminary data.</text>
</comment>
<evidence type="ECO:0000313" key="3">
    <source>
        <dbReference type="Proteomes" id="UP000294558"/>
    </source>
</evidence>
<feature type="transmembrane region" description="Helical" evidence="1">
    <location>
        <begin position="35"/>
        <end position="55"/>
    </location>
</feature>
<sequence length="277" mass="30074">MCDGHSACMSTRLDHDAPTVEVTDQQFGRLRITNLALAALHATSGVLMLVLNNGFEIGISSFSIGGPPGTDPESGTVSTVWEYPLGPAVAAFAFLSALFHLIVALPPGASKYRSELEHGRNRFRWVEYSMSATLMIVIIATITGITDVAALIAIAAANIAMILFGWVMEVVNRPDTDTVWWGPFWFGCIAGAAPWIAIAANLGYAINKTDEGPPAFVWGILVSLFVLFNCFAVNQWLQYKRVGKWSDYLVGERTYGVLSLVAKTALAWQIFANVLID</sequence>
<reference evidence="2 3" key="1">
    <citation type="submission" date="2019-03" db="EMBL/GenBank/DDBJ databases">
        <title>Sequencing the genomes of 1000 actinobacteria strains.</title>
        <authorList>
            <person name="Klenk H.-P."/>
        </authorList>
    </citation>
    <scope>NUCLEOTIDE SEQUENCE [LARGE SCALE GENOMIC DNA]</scope>
    <source>
        <strain evidence="2 3">DSM 18936</strain>
    </source>
</reference>
<dbReference type="Pfam" id="PF18761">
    <property type="entry name" value="Heliorhodopsin"/>
    <property type="match status" value="1"/>
</dbReference>
<feature type="transmembrane region" description="Helical" evidence="1">
    <location>
        <begin position="125"/>
        <end position="142"/>
    </location>
</feature>